<name>A0A0E9VGH0_ANGAN</name>
<sequence length="45" mass="5354">MIHLWLKVQIVSFYLRNKWLPRCFFLLARCALCCFVGTGMRAFSI</sequence>
<evidence type="ECO:0000313" key="2">
    <source>
        <dbReference type="EMBL" id="JAH76530.1"/>
    </source>
</evidence>
<protein>
    <submittedName>
        <fullName evidence="2">Uncharacterized protein</fullName>
    </submittedName>
</protein>
<proteinExistence type="predicted"/>
<organism evidence="2">
    <name type="scientific">Anguilla anguilla</name>
    <name type="common">European freshwater eel</name>
    <name type="synonym">Muraena anguilla</name>
    <dbReference type="NCBI Taxonomy" id="7936"/>
    <lineage>
        <taxon>Eukaryota</taxon>
        <taxon>Metazoa</taxon>
        <taxon>Chordata</taxon>
        <taxon>Craniata</taxon>
        <taxon>Vertebrata</taxon>
        <taxon>Euteleostomi</taxon>
        <taxon>Actinopterygii</taxon>
        <taxon>Neopterygii</taxon>
        <taxon>Teleostei</taxon>
        <taxon>Anguilliformes</taxon>
        <taxon>Anguillidae</taxon>
        <taxon>Anguilla</taxon>
    </lineage>
</organism>
<dbReference type="EMBL" id="GBXM01032047">
    <property type="protein sequence ID" value="JAH76530.1"/>
    <property type="molecule type" value="Transcribed_RNA"/>
</dbReference>
<feature type="transmembrane region" description="Helical" evidence="1">
    <location>
        <begin position="23"/>
        <end position="43"/>
    </location>
</feature>
<accession>A0A0E9VGH0</accession>
<reference evidence="2" key="1">
    <citation type="submission" date="2014-11" db="EMBL/GenBank/DDBJ databases">
        <authorList>
            <person name="Amaro Gonzalez C."/>
        </authorList>
    </citation>
    <scope>NUCLEOTIDE SEQUENCE</scope>
</reference>
<reference evidence="2" key="2">
    <citation type="journal article" date="2015" name="Fish Shellfish Immunol.">
        <title>Early steps in the European eel (Anguilla anguilla)-Vibrio vulnificus interaction in the gills: Role of the RtxA13 toxin.</title>
        <authorList>
            <person name="Callol A."/>
            <person name="Pajuelo D."/>
            <person name="Ebbesson L."/>
            <person name="Teles M."/>
            <person name="MacKenzie S."/>
            <person name="Amaro C."/>
        </authorList>
    </citation>
    <scope>NUCLEOTIDE SEQUENCE</scope>
</reference>
<keyword evidence="1" id="KW-0472">Membrane</keyword>
<keyword evidence="1" id="KW-0812">Transmembrane</keyword>
<evidence type="ECO:0000256" key="1">
    <source>
        <dbReference type="SAM" id="Phobius"/>
    </source>
</evidence>
<keyword evidence="1" id="KW-1133">Transmembrane helix</keyword>
<dbReference type="AlphaFoldDB" id="A0A0E9VGH0"/>